<comment type="caution">
    <text evidence="8">The sequence shown here is derived from an EMBL/GenBank/DDBJ whole genome shotgun (WGS) entry which is preliminary data.</text>
</comment>
<dbReference type="InterPro" id="IPR008902">
    <property type="entry name" value="Rhamnosid_concanavalin"/>
</dbReference>
<dbReference type="EC" id="3.2.1.40" evidence="2"/>
<evidence type="ECO:0000259" key="5">
    <source>
        <dbReference type="Pfam" id="PF08531"/>
    </source>
</evidence>
<dbReference type="InterPro" id="IPR013783">
    <property type="entry name" value="Ig-like_fold"/>
</dbReference>
<dbReference type="Pfam" id="PF05592">
    <property type="entry name" value="Bac_rhamnosid"/>
    <property type="match status" value="1"/>
</dbReference>
<dbReference type="GO" id="GO:0030596">
    <property type="term" value="F:alpha-L-rhamnosidase activity"/>
    <property type="evidence" value="ECO:0007669"/>
    <property type="project" value="UniProtKB-EC"/>
</dbReference>
<dbReference type="EMBL" id="BDQX01000069">
    <property type="protein sequence ID" value="GBG06963.1"/>
    <property type="molecule type" value="Genomic_DNA"/>
</dbReference>
<evidence type="ECO:0000256" key="3">
    <source>
        <dbReference type="ARBA" id="ARBA00022801"/>
    </source>
</evidence>
<feature type="domain" description="Alpha-L-rhamnosidase six-hairpin glycosidase" evidence="6">
    <location>
        <begin position="480"/>
        <end position="864"/>
    </location>
</feature>
<dbReference type="Gene3D" id="2.60.120.260">
    <property type="entry name" value="Galactose-binding domain-like"/>
    <property type="match status" value="2"/>
</dbReference>
<dbReference type="InterPro" id="IPR013737">
    <property type="entry name" value="Bac_rhamnosid_N"/>
</dbReference>
<dbReference type="GO" id="GO:0005975">
    <property type="term" value="P:carbohydrate metabolic process"/>
    <property type="evidence" value="ECO:0007669"/>
    <property type="project" value="InterPro"/>
</dbReference>
<dbReference type="AlphaFoldDB" id="A0A2R5ET64"/>
<dbReference type="Pfam" id="PF17390">
    <property type="entry name" value="Bac_rhamnosid_C"/>
    <property type="match status" value="1"/>
</dbReference>
<dbReference type="InterPro" id="IPR008928">
    <property type="entry name" value="6-hairpin_glycosidase_sf"/>
</dbReference>
<evidence type="ECO:0000256" key="2">
    <source>
        <dbReference type="ARBA" id="ARBA00012652"/>
    </source>
</evidence>
<dbReference type="Pfam" id="PF25788">
    <property type="entry name" value="Ig_Rha78A_N"/>
    <property type="match status" value="1"/>
</dbReference>
<feature type="domain" description="Alpha-L-rhamnosidase concanavalin-like" evidence="4">
    <location>
        <begin position="369"/>
        <end position="459"/>
    </location>
</feature>
<comment type="catalytic activity">
    <reaction evidence="1">
        <text>Hydrolysis of terminal non-reducing alpha-L-rhamnose residues in alpha-L-rhamnosides.</text>
        <dbReference type="EC" id="3.2.1.40"/>
    </reaction>
</comment>
<dbReference type="Pfam" id="PF17389">
    <property type="entry name" value="Bac_rhamnosid6H"/>
    <property type="match status" value="1"/>
</dbReference>
<evidence type="ECO:0000259" key="7">
    <source>
        <dbReference type="Pfam" id="PF17390"/>
    </source>
</evidence>
<proteinExistence type="predicted"/>
<evidence type="ECO:0000259" key="6">
    <source>
        <dbReference type="Pfam" id="PF17389"/>
    </source>
</evidence>
<evidence type="ECO:0000313" key="9">
    <source>
        <dbReference type="Proteomes" id="UP000245202"/>
    </source>
</evidence>
<feature type="domain" description="Alpha-L-rhamnosidase C-terminal" evidence="7">
    <location>
        <begin position="869"/>
        <end position="938"/>
    </location>
</feature>
<dbReference type="Proteomes" id="UP000245202">
    <property type="component" value="Unassembled WGS sequence"/>
</dbReference>
<evidence type="ECO:0000256" key="1">
    <source>
        <dbReference type="ARBA" id="ARBA00001445"/>
    </source>
</evidence>
<name>A0A2R5ET64_9BACL</name>
<dbReference type="Pfam" id="PF08531">
    <property type="entry name" value="Bac_rhamnosid_N"/>
    <property type="match status" value="1"/>
</dbReference>
<organism evidence="8 9">
    <name type="scientific">Paenibacillus agaridevorans</name>
    <dbReference type="NCBI Taxonomy" id="171404"/>
    <lineage>
        <taxon>Bacteria</taxon>
        <taxon>Bacillati</taxon>
        <taxon>Bacillota</taxon>
        <taxon>Bacilli</taxon>
        <taxon>Bacillales</taxon>
        <taxon>Paenibacillaceae</taxon>
        <taxon>Paenibacillus</taxon>
    </lineage>
</organism>
<dbReference type="InterPro" id="IPR016007">
    <property type="entry name" value="Alpha_rhamnosid"/>
</dbReference>
<dbReference type="Gene3D" id="2.60.40.10">
    <property type="entry name" value="Immunoglobulins"/>
    <property type="match status" value="1"/>
</dbReference>
<sequence>MMKSAERGQKQTAYQILVASMPEKLAADTADLWNSGKVESNESAAIAYKGKTLQPSTRYYWTIIVWDRNGQMVEVNEEAYFETGLRSTDGITGWDGAKWIAMDGKLPKSSGAPMFRKETKLNGAIKRARLYISALGVYDAYINGHKLGIVREDGGCIYELMPPGWTNFDQTINYMTYDVTSFLKGDVAALAITLGNGWWNGRISKAPAPDIQTVYYNDERNELGLLCKLLITYEDHTTQAIVTDIDSGWKATDTGPVRADDIYDGESYDATMEQEGWSEAGFDDTQWREVKQHDYRRIFPDVNVTSYHGHTVQIMDGLDRVPQGITVYTDVVNNEDSAIGRGEVKVDHARSVYDLEAAKRCAVTISSGETAIYDLGQNMVGIPRITVQGRKGTRIRLRYAEILNDDSNGADGPVGSIYTANLRNAKASDDYTLKGSSMGETYQPTLTYHGFRYVEVAIAWGESVLIKGLTGKVAMSALPETGSIETSHPDINQLYSNIMWGHRGNYLWIPSDCPQRNERVGWSGDTQLFANTALYNMDAALFLENWMDMLAENQAAYGNGAFTSTAPSGRYANFRGYAGNGGWADAGIVVPWTVWQMTGDITIISKNYEAMNRHMDWIYEQTGETYRGAGSIGDWLNFQGTDRQLMSDAYYAFDAKLMASMAEVIGNKDDVRKYETLFEKIKQVFIQNYIRIDKDGALMVLSSGGFSSLEYDVDPDQVGVENIIWEDNSQTALLWCLKLGLYENEDQKQQMIGLLADNIQNSEAYKAAHPNSSRVHYAENTLSVGFLGVNVIAPVLSDVGLTELAYKLLLQDAMPSWLYSVKNGATTVWERWNSYSAEDGFGDIRMNSYNHYSYGSIAEWMYKYMVGIAADSTQPGFKKVILQPHIDINKKITWVKGSYDSVRGVIRSEWELIGEQFTYSVTIPANTTAKLFLPADCEHPVLEGGRTIQEAEGIQFVEYMNNKAIYELESGSYTFTSVLFEDASL</sequence>
<dbReference type="PIRSF" id="PIRSF010631">
    <property type="entry name" value="A-rhamnsds"/>
    <property type="match status" value="1"/>
</dbReference>
<gene>
    <name evidence="8" type="ORF">PAT3040_01505</name>
</gene>
<dbReference type="PANTHER" id="PTHR33307:SF6">
    <property type="entry name" value="ALPHA-RHAMNOSIDASE (EUROFUNG)-RELATED"/>
    <property type="match status" value="1"/>
</dbReference>
<dbReference type="InterPro" id="IPR035398">
    <property type="entry name" value="Bac_rhamnosid_C"/>
</dbReference>
<accession>A0A2R5ET64</accession>
<feature type="domain" description="Bacterial alpha-L-rhamnosidase N-terminal" evidence="5">
    <location>
        <begin position="124"/>
        <end position="295"/>
    </location>
</feature>
<dbReference type="SUPFAM" id="SSF48208">
    <property type="entry name" value="Six-hairpin glycosidases"/>
    <property type="match status" value="1"/>
</dbReference>
<keyword evidence="9" id="KW-1185">Reference proteome</keyword>
<evidence type="ECO:0000259" key="4">
    <source>
        <dbReference type="Pfam" id="PF05592"/>
    </source>
</evidence>
<dbReference type="InterPro" id="IPR012341">
    <property type="entry name" value="6hp_glycosidase-like_sf"/>
</dbReference>
<evidence type="ECO:0000313" key="8">
    <source>
        <dbReference type="EMBL" id="GBG06963.1"/>
    </source>
</evidence>
<reference evidence="8 9" key="1">
    <citation type="submission" date="2017-08" db="EMBL/GenBank/DDBJ databases">
        <title>Substantial Increase in Enzyme Production by Combined Drug-Resistance Mutations in Paenibacillus agaridevorans.</title>
        <authorList>
            <person name="Tanaka Y."/>
            <person name="Funane K."/>
            <person name="Hosaka T."/>
            <person name="Shiwa Y."/>
            <person name="Fujita N."/>
            <person name="Miyazaki T."/>
            <person name="Yoshikawa H."/>
            <person name="Murakami K."/>
            <person name="Kasahara K."/>
            <person name="Inaoka T."/>
            <person name="Hiraga Y."/>
            <person name="Ochi K."/>
        </authorList>
    </citation>
    <scope>NUCLEOTIDE SEQUENCE [LARGE SCALE GENOMIC DNA]</scope>
    <source>
        <strain evidence="8 9">T-3040</strain>
    </source>
</reference>
<dbReference type="Gene3D" id="2.60.420.10">
    <property type="entry name" value="Maltose phosphorylase, domain 3"/>
    <property type="match status" value="1"/>
</dbReference>
<dbReference type="Gene3D" id="1.50.10.10">
    <property type="match status" value="1"/>
</dbReference>
<dbReference type="PANTHER" id="PTHR33307">
    <property type="entry name" value="ALPHA-RHAMNOSIDASE (EUROFUNG)"/>
    <property type="match status" value="1"/>
</dbReference>
<dbReference type="InterPro" id="IPR035396">
    <property type="entry name" value="Bac_rhamnosid6H"/>
</dbReference>
<protein>
    <recommendedName>
        <fullName evidence="2">alpha-L-rhamnosidase</fullName>
        <ecNumber evidence="2">3.2.1.40</ecNumber>
    </recommendedName>
</protein>
<keyword evidence="3" id="KW-0378">Hydrolase</keyword>